<dbReference type="Gene3D" id="3.40.50.12580">
    <property type="match status" value="1"/>
</dbReference>
<keyword evidence="9" id="KW-1185">Reference proteome</keyword>
<dbReference type="Gene3D" id="3.40.50.11820">
    <property type="match status" value="1"/>
</dbReference>
<comment type="subcellular location">
    <subcellularLocation>
        <location evidence="1">Cell membrane</location>
        <topology evidence="1">Peripheral membrane protein</topology>
    </subcellularLocation>
</comment>
<keyword evidence="5" id="KW-0777">Teichoic acid biosynthesis</keyword>
<evidence type="ECO:0000256" key="7">
    <source>
        <dbReference type="SAM" id="Phobius"/>
    </source>
</evidence>
<comment type="similarity">
    <text evidence="2">Belongs to the CDP-glycerol glycerophosphotransferase family.</text>
</comment>
<keyword evidence="7" id="KW-0812">Transmembrane</keyword>
<evidence type="ECO:0000256" key="2">
    <source>
        <dbReference type="ARBA" id="ARBA00010488"/>
    </source>
</evidence>
<evidence type="ECO:0000256" key="6">
    <source>
        <dbReference type="ARBA" id="ARBA00023136"/>
    </source>
</evidence>
<keyword evidence="3" id="KW-1003">Cell membrane</keyword>
<dbReference type="Proteomes" id="UP001596022">
    <property type="component" value="Unassembled WGS sequence"/>
</dbReference>
<dbReference type="EMBL" id="JBHSFW010000022">
    <property type="protein sequence ID" value="MFC4620435.1"/>
    <property type="molecule type" value="Genomic_DNA"/>
</dbReference>
<gene>
    <name evidence="8" type="ORF">ACFO4N_17180</name>
</gene>
<evidence type="ECO:0000313" key="9">
    <source>
        <dbReference type="Proteomes" id="UP001596022"/>
    </source>
</evidence>
<dbReference type="PANTHER" id="PTHR37316">
    <property type="entry name" value="TEICHOIC ACID GLYCEROL-PHOSPHATE PRIMASE"/>
    <property type="match status" value="1"/>
</dbReference>
<dbReference type="Pfam" id="PF04464">
    <property type="entry name" value="Glyphos_transf"/>
    <property type="match status" value="1"/>
</dbReference>
<dbReference type="InterPro" id="IPR043149">
    <property type="entry name" value="TagF_N"/>
</dbReference>
<keyword evidence="6 7" id="KW-0472">Membrane</keyword>
<reference evidence="9" key="1">
    <citation type="journal article" date="2019" name="Int. J. Syst. Evol. Microbiol.">
        <title>The Global Catalogue of Microorganisms (GCM) 10K type strain sequencing project: providing services to taxonomists for standard genome sequencing and annotation.</title>
        <authorList>
            <consortium name="The Broad Institute Genomics Platform"/>
            <consortium name="The Broad Institute Genome Sequencing Center for Infectious Disease"/>
            <person name="Wu L."/>
            <person name="Ma J."/>
        </authorList>
    </citation>
    <scope>NUCLEOTIDE SEQUENCE [LARGE SCALE GENOMIC DNA]</scope>
    <source>
        <strain evidence="9">CGMCC 1.16306</strain>
    </source>
</reference>
<proteinExistence type="inferred from homology"/>
<evidence type="ECO:0000256" key="4">
    <source>
        <dbReference type="ARBA" id="ARBA00022679"/>
    </source>
</evidence>
<evidence type="ECO:0000256" key="3">
    <source>
        <dbReference type="ARBA" id="ARBA00022475"/>
    </source>
</evidence>
<dbReference type="InterPro" id="IPR043148">
    <property type="entry name" value="TagF_C"/>
</dbReference>
<dbReference type="RefSeq" id="WP_376847547.1">
    <property type="nucleotide sequence ID" value="NZ_JBHSFW010000022.1"/>
</dbReference>
<sequence>MVKEWVITVYLLFFKCLFNVFKLFSLKKKTTFVLSFKQNGWFIYNQIKKQQIPDDLVFLCKNDIDLQLEDAKIIGLETINPIDWIKSIYHLATSNNVIIDNYYGFLSAIAFKKDVQCIQLWHAAGAIKTFGLKDRSVSYRPKRAQKRFMEVYSKFNKIVVGSEAMANIFIEAFNLPPERILRTGVPRTDLFYDKKMQKGIIERLERQIPDLGDKKVILYAPTYRDEALDSFDLHLDLEKMAQELAGEYIVLLRLHPAIKGKWNDAGKYPKFVYDYSDYPDINELLLITDVLITDYSSIPYEFALLNKPMIFYPYDLDDYQKSRGLWRDYSHSIPGPIVYSTDEIIKWIKQGQFDLKKIEAFAKKWNEYSSGHSSQFLIDYLYMPTFGTKKLVKEKRMISH</sequence>
<evidence type="ECO:0000313" key="8">
    <source>
        <dbReference type="EMBL" id="MFC4620435.1"/>
    </source>
</evidence>
<keyword evidence="4" id="KW-0808">Transferase</keyword>
<feature type="transmembrane region" description="Helical" evidence="7">
    <location>
        <begin position="6"/>
        <end position="24"/>
    </location>
</feature>
<evidence type="ECO:0000256" key="1">
    <source>
        <dbReference type="ARBA" id="ARBA00004202"/>
    </source>
</evidence>
<keyword evidence="7" id="KW-1133">Transmembrane helix</keyword>
<protein>
    <submittedName>
        <fullName evidence="8">CDP-glycerol glycerophosphotransferase family protein</fullName>
    </submittedName>
</protein>
<name>A0ABV9GUY6_9BACL</name>
<dbReference type="InterPro" id="IPR051612">
    <property type="entry name" value="Teichoic_Acid_Biosynth"/>
</dbReference>
<dbReference type="InterPro" id="IPR007554">
    <property type="entry name" value="Glycerophosphate_synth"/>
</dbReference>
<dbReference type="SUPFAM" id="SSF53756">
    <property type="entry name" value="UDP-Glycosyltransferase/glycogen phosphorylase"/>
    <property type="match status" value="1"/>
</dbReference>
<evidence type="ECO:0000256" key="5">
    <source>
        <dbReference type="ARBA" id="ARBA00022944"/>
    </source>
</evidence>
<accession>A0ABV9GUY6</accession>
<dbReference type="PANTHER" id="PTHR37316:SF1">
    <property type="entry name" value="TEICHOIC ACID GLYCEROL-PHOSPHATE PRIMASE"/>
    <property type="match status" value="1"/>
</dbReference>
<comment type="caution">
    <text evidence="8">The sequence shown here is derived from an EMBL/GenBank/DDBJ whole genome shotgun (WGS) entry which is preliminary data.</text>
</comment>
<organism evidence="8 9">
    <name type="scientific">Camelliibacillus cellulosilyticus</name>
    <dbReference type="NCBI Taxonomy" id="2174486"/>
    <lineage>
        <taxon>Bacteria</taxon>
        <taxon>Bacillati</taxon>
        <taxon>Bacillota</taxon>
        <taxon>Bacilli</taxon>
        <taxon>Bacillales</taxon>
        <taxon>Sporolactobacillaceae</taxon>
        <taxon>Camelliibacillus</taxon>
    </lineage>
</organism>